<gene>
    <name evidence="1" type="ORF">BV25DRAFT_1896308</name>
</gene>
<reference evidence="1" key="1">
    <citation type="submission" date="2021-03" db="EMBL/GenBank/DDBJ databases">
        <authorList>
            <consortium name="DOE Joint Genome Institute"/>
            <person name="Ahrendt S."/>
            <person name="Looney B.P."/>
            <person name="Miyauchi S."/>
            <person name="Morin E."/>
            <person name="Drula E."/>
            <person name="Courty P.E."/>
            <person name="Chicoki N."/>
            <person name="Fauchery L."/>
            <person name="Kohler A."/>
            <person name="Kuo A."/>
            <person name="Labutti K."/>
            <person name="Pangilinan J."/>
            <person name="Lipzen A."/>
            <person name="Riley R."/>
            <person name="Andreopoulos W."/>
            <person name="He G."/>
            <person name="Johnson J."/>
            <person name="Barry K.W."/>
            <person name="Grigoriev I.V."/>
            <person name="Nagy L."/>
            <person name="Hibbett D."/>
            <person name="Henrissat B."/>
            <person name="Matheny P.B."/>
            <person name="Labbe J."/>
            <person name="Martin F."/>
        </authorList>
    </citation>
    <scope>NUCLEOTIDE SEQUENCE</scope>
    <source>
        <strain evidence="1">HHB10654</strain>
    </source>
</reference>
<protein>
    <submittedName>
        <fullName evidence="1">Uncharacterized protein</fullName>
    </submittedName>
</protein>
<reference evidence="1" key="2">
    <citation type="journal article" date="2022" name="New Phytol.">
        <title>Evolutionary transition to the ectomycorrhizal habit in the genomes of a hyperdiverse lineage of mushroom-forming fungi.</title>
        <authorList>
            <person name="Looney B."/>
            <person name="Miyauchi S."/>
            <person name="Morin E."/>
            <person name="Drula E."/>
            <person name="Courty P.E."/>
            <person name="Kohler A."/>
            <person name="Kuo A."/>
            <person name="LaButti K."/>
            <person name="Pangilinan J."/>
            <person name="Lipzen A."/>
            <person name="Riley R."/>
            <person name="Andreopoulos W."/>
            <person name="He G."/>
            <person name="Johnson J."/>
            <person name="Nolan M."/>
            <person name="Tritt A."/>
            <person name="Barry K.W."/>
            <person name="Grigoriev I.V."/>
            <person name="Nagy L.G."/>
            <person name="Hibbett D."/>
            <person name="Henrissat B."/>
            <person name="Matheny P.B."/>
            <person name="Labbe J."/>
            <person name="Martin F.M."/>
        </authorList>
    </citation>
    <scope>NUCLEOTIDE SEQUENCE</scope>
    <source>
        <strain evidence="1">HHB10654</strain>
    </source>
</reference>
<accession>A0ACB8THT5</accession>
<comment type="caution">
    <text evidence="1">The sequence shown here is derived from an EMBL/GenBank/DDBJ whole genome shotgun (WGS) entry which is preliminary data.</text>
</comment>
<proteinExistence type="predicted"/>
<dbReference type="EMBL" id="MU277188">
    <property type="protein sequence ID" value="KAI0067974.1"/>
    <property type="molecule type" value="Genomic_DNA"/>
</dbReference>
<sequence>MPRERTTVMYASDPKYKKYTQQVERCLNSFDNVHEWADFIAFLKQLLKTLQAYMQFKEVPRKIVVAKRLSQCLNPALPSGVHQRALDVYTHILGVVGPDGLRRDLFLWSSGLFPFFEYSATSVKPTLLNLYDTYFIPLQAGLRPVMKSFILALLPGLEEETGEFFDKVLSLLDKLSGTVSPSFFLQNVWLVMLTTPSARGTSLNLLSRRLPKLNAEDDIGSVVGHDVGLMIRAFAAALEDDNLLVRRGALDLLLQALRMDSAAVRKASAEDRTILMRAATSVVLRRDLSLNRRLYTWLLGSDDNADHQVQYLRAHALELLRGTLRNEMFSPSTEYAESRPFKIFISLMDKWEVGGPLTDVLVLDTFRALKLSYESVTEISEDVVMTASTLYEAVEPAIVWKQLLAAIINEVTGDGTRTETVSLARFILTSIHVRDDEIQGVHLPIVFSALLEVLKHRVTEDVSRATLPIVGEVLHLLQTLLDQIPTTALMQSPPLSTDAEHSVEYQGPFAFARRFYGLDIALNINRSKSPPQIPFITAFEDIVSFNIACSRGLHQVAKTTRELFVQSLRLLSRLLETLDGETGAHVELDWVPSEWLSGVLNVLENEDSTFLLVDRVVTLVIALQRTSGLKPNVSIQERPIMFKLIQNLFKYLRPNYSAYHARAVTLIWALENLIPRRHVESIIAQSLTSPESRNNESSYEAFGVLWRLTEDNLSPGFSFKVPLMIVLDTLKNDDPSLRRVGETWMRCSLKSYLRVLDPILYDLLDPSLRRTPSVTKLNGKELQGFSYQCRFDQSYITYLLETLLSVVRFGGQGFGKTARTSLIRRSHHGGLVERVDAAGISHPDATYQDVLVEVLTRFLQSECKHKRVATMEPVNTVIQSTAIDLLQAIVARGEVDLLALDGIQATVIGKLYFSVHTKRLELQNKLLHLLHSVISAITANQEIPPPRPSKSLDSLSDRPASRDPAQESQSFHVNPLLVQTLIDGIAVPSNRAVLQHWLDFILMTVPQFQNTLHAVVSPLSDCIGRYLRISLADVRRVLDDSQSGEDAKSTTTDADFIMLLNALERMVLLSLSASDTGHAEEEDIPPEKPAGPETGGFLGIVTNVFSSEAIPTGQDEQLTARSPGYRSLHEGIRVLFSVWTTMAWSRPKSWTPKDESLNLICNKSRLRCRRVFEHFFRFQSSEVLESIIDCWNRESGNSTSHNAATFELVDALTSSSQNVVHMVCESISCRVSGFGERTRKQVVNPNLSDAILFQFMEQYLNQLEGPLVIQVWGRFLQLAKDVIGNVKEFRMQVFPVLRCVSVLADKLTQTTAMEDRRIRKEIQDAFGKLLDAAVLSVNRTSDSMNWIRRSAKESMVPNGRDSPLPKAVSEVKLDEKIESPSLLSPSGYDLDQTPQIMRYVASTALPHLRKFLVDGDKILTACTNIMYYIVTPALKAKNRPLDIEDTVFDILKEMSRIPAALKAWRGVVSDILNDNRFFNCTPDAGKEFRQITQSWIDTDKAVFAEFLGKVTTAPSTNIFTNREYENLLRSLNLRRLSYILLCGEKNQFLTSLPTIQEKLVDVLKNLSAPIVQAEVYLCVRVLLCRLSPHNLDSFWPVILSEMYRLFDQILDELPSDGSETLPLVLAACKFMDLLLVLQTEEFQVHQWAFITDNIDAVYRPDDTLPEAMFDRLAETVGQLPVPKDGTQSTTHQFPSIPTPSTPHSRSLRRPMLDGLRQIDSIRDLVPFFSSVSIASYESVYASGGNVDWQDVERGLLTDMFEGQ</sequence>
<name>A0ACB8THT5_9AGAM</name>
<keyword evidence="2" id="KW-1185">Reference proteome</keyword>
<evidence type="ECO:0000313" key="2">
    <source>
        <dbReference type="Proteomes" id="UP000814140"/>
    </source>
</evidence>
<organism evidence="1 2">
    <name type="scientific">Artomyces pyxidatus</name>
    <dbReference type="NCBI Taxonomy" id="48021"/>
    <lineage>
        <taxon>Eukaryota</taxon>
        <taxon>Fungi</taxon>
        <taxon>Dikarya</taxon>
        <taxon>Basidiomycota</taxon>
        <taxon>Agaricomycotina</taxon>
        <taxon>Agaricomycetes</taxon>
        <taxon>Russulales</taxon>
        <taxon>Auriscalpiaceae</taxon>
        <taxon>Artomyces</taxon>
    </lineage>
</organism>
<evidence type="ECO:0000313" key="1">
    <source>
        <dbReference type="EMBL" id="KAI0067974.1"/>
    </source>
</evidence>
<dbReference type="Proteomes" id="UP000814140">
    <property type="component" value="Unassembled WGS sequence"/>
</dbReference>